<dbReference type="Pfam" id="PF07729">
    <property type="entry name" value="FCD"/>
    <property type="match status" value="1"/>
</dbReference>
<dbReference type="InterPro" id="IPR036390">
    <property type="entry name" value="WH_DNA-bd_sf"/>
</dbReference>
<dbReference type="EMBL" id="CP080467">
    <property type="protein sequence ID" value="UNO49986.1"/>
    <property type="molecule type" value="Genomic_DNA"/>
</dbReference>
<dbReference type="Gene3D" id="1.10.10.10">
    <property type="entry name" value="Winged helix-like DNA-binding domain superfamily/Winged helix DNA-binding domain"/>
    <property type="match status" value="1"/>
</dbReference>
<dbReference type="SUPFAM" id="SSF46785">
    <property type="entry name" value="Winged helix' DNA-binding domain"/>
    <property type="match status" value="1"/>
</dbReference>
<organism evidence="4 5">
    <name type="scientific">Alicyclobacillus acidoterrestris (strain ATCC 49025 / DSM 3922 / CIP 106132 / NCIMB 13137 / GD3B)</name>
    <dbReference type="NCBI Taxonomy" id="1356854"/>
    <lineage>
        <taxon>Bacteria</taxon>
        <taxon>Bacillati</taxon>
        <taxon>Bacillota</taxon>
        <taxon>Bacilli</taxon>
        <taxon>Bacillales</taxon>
        <taxon>Alicyclobacillaceae</taxon>
        <taxon>Alicyclobacillus</taxon>
    </lineage>
</organism>
<dbReference type="Pfam" id="PF00392">
    <property type="entry name" value="GntR"/>
    <property type="match status" value="1"/>
</dbReference>
<accession>T0D7N3</accession>
<gene>
    <name evidence="4" type="ORF">K1I37_05695</name>
</gene>
<evidence type="ECO:0000256" key="3">
    <source>
        <dbReference type="ARBA" id="ARBA00023163"/>
    </source>
</evidence>
<evidence type="ECO:0000256" key="1">
    <source>
        <dbReference type="ARBA" id="ARBA00023015"/>
    </source>
</evidence>
<dbReference type="Gene3D" id="1.20.120.530">
    <property type="entry name" value="GntR ligand-binding domain-like"/>
    <property type="match status" value="1"/>
</dbReference>
<dbReference type="GO" id="GO:0003700">
    <property type="term" value="F:DNA-binding transcription factor activity"/>
    <property type="evidence" value="ECO:0007669"/>
    <property type="project" value="InterPro"/>
</dbReference>
<dbReference type="PROSITE" id="PS50949">
    <property type="entry name" value="HTH_GNTR"/>
    <property type="match status" value="1"/>
</dbReference>
<reference evidence="5" key="1">
    <citation type="journal article" date="2022" name="G3 (Bethesda)">
        <title>Unveiling the complete genome sequence of Alicyclobacillus acidoterrestris DSM 3922T, a taint-producing strain.</title>
        <authorList>
            <person name="Leonardo I.C."/>
            <person name="Barreto Crespo M.T."/>
            <person name="Gaspar F.B."/>
        </authorList>
    </citation>
    <scope>NUCLEOTIDE SEQUENCE [LARGE SCALE GENOMIC DNA]</scope>
    <source>
        <strain evidence="5">DSM 3922</strain>
    </source>
</reference>
<dbReference type="SUPFAM" id="SSF48008">
    <property type="entry name" value="GntR ligand-binding domain-like"/>
    <property type="match status" value="1"/>
</dbReference>
<evidence type="ECO:0000256" key="2">
    <source>
        <dbReference type="ARBA" id="ARBA00023125"/>
    </source>
</evidence>
<dbReference type="GO" id="GO:0003677">
    <property type="term" value="F:DNA binding"/>
    <property type="evidence" value="ECO:0007669"/>
    <property type="project" value="UniProtKB-KW"/>
</dbReference>
<protein>
    <submittedName>
        <fullName evidence="4">GntR family transcriptional regulator</fullName>
    </submittedName>
</protein>
<dbReference type="eggNOG" id="COG1802">
    <property type="taxonomic scope" value="Bacteria"/>
</dbReference>
<evidence type="ECO:0000313" key="5">
    <source>
        <dbReference type="Proteomes" id="UP000829401"/>
    </source>
</evidence>
<dbReference type="OrthoDB" id="114741at2"/>
<sequence>MHLDTNTKQSVQYDVVDRIRDAILNGEFLPNERLVEADLIAKYQVGRAAVRMALAELEKEYLVVREPNRGARVRAISLEEAIEITEVRALLEVLVAQKAAERVTAQQMDKLRAIIDQMTKAQANADLSQYSQLNRTLHKRLYDIAGHETAKRMIVNLRAQIVRYQFRASLMPGRTDVSLAEHQGIVDAVCAKDPVAAGAAMQKHMTSVTETLRKMPKQGLY</sequence>
<dbReference type="SMART" id="SM00345">
    <property type="entry name" value="HTH_GNTR"/>
    <property type="match status" value="1"/>
</dbReference>
<dbReference type="InterPro" id="IPR008920">
    <property type="entry name" value="TF_FadR/GntR_C"/>
</dbReference>
<dbReference type="KEGG" id="aaco:K1I37_05695"/>
<keyword evidence="3" id="KW-0804">Transcription</keyword>
<dbReference type="PANTHER" id="PTHR43537">
    <property type="entry name" value="TRANSCRIPTIONAL REGULATOR, GNTR FAMILY"/>
    <property type="match status" value="1"/>
</dbReference>
<dbReference type="AlphaFoldDB" id="T0D7N3"/>
<dbReference type="Proteomes" id="UP000829401">
    <property type="component" value="Chromosome"/>
</dbReference>
<dbReference type="PANTHER" id="PTHR43537:SF5">
    <property type="entry name" value="UXU OPERON TRANSCRIPTIONAL REGULATOR"/>
    <property type="match status" value="1"/>
</dbReference>
<dbReference type="CDD" id="cd07377">
    <property type="entry name" value="WHTH_GntR"/>
    <property type="match status" value="1"/>
</dbReference>
<dbReference type="InterPro" id="IPR011711">
    <property type="entry name" value="GntR_C"/>
</dbReference>
<keyword evidence="1" id="KW-0805">Transcription regulation</keyword>
<dbReference type="SMART" id="SM00895">
    <property type="entry name" value="FCD"/>
    <property type="match status" value="1"/>
</dbReference>
<keyword evidence="2" id="KW-0238">DNA-binding</keyword>
<name>T0D7N3_ALIAG</name>
<dbReference type="InterPro" id="IPR036388">
    <property type="entry name" value="WH-like_DNA-bd_sf"/>
</dbReference>
<dbReference type="InterPro" id="IPR000524">
    <property type="entry name" value="Tscrpt_reg_HTH_GntR"/>
</dbReference>
<keyword evidence="5" id="KW-1185">Reference proteome</keyword>
<proteinExistence type="predicted"/>
<accession>A0A9E7CZA6</accession>
<dbReference type="RefSeq" id="WP_021296697.1">
    <property type="nucleotide sequence ID" value="NZ_AURB01000133.1"/>
</dbReference>
<evidence type="ECO:0000313" key="4">
    <source>
        <dbReference type="EMBL" id="UNO49986.1"/>
    </source>
</evidence>